<keyword evidence="3" id="KW-1185">Reference proteome</keyword>
<organism evidence="2 3">
    <name type="scientific">Adlercreutzia shanghongiae</name>
    <dbReference type="NCBI Taxonomy" id="3111773"/>
    <lineage>
        <taxon>Bacteria</taxon>
        <taxon>Bacillati</taxon>
        <taxon>Actinomycetota</taxon>
        <taxon>Coriobacteriia</taxon>
        <taxon>Eggerthellales</taxon>
        <taxon>Eggerthellaceae</taxon>
        <taxon>Adlercreutzia</taxon>
    </lineage>
</organism>
<keyword evidence="1" id="KW-1133">Transmembrane helix</keyword>
<proteinExistence type="predicted"/>
<evidence type="ECO:0000313" key="2">
    <source>
        <dbReference type="EMBL" id="MEC4295373.1"/>
    </source>
</evidence>
<comment type="caution">
    <text evidence="2">The sequence shown here is derived from an EMBL/GenBank/DDBJ whole genome shotgun (WGS) entry which is preliminary data.</text>
</comment>
<accession>A0ABU6J035</accession>
<feature type="transmembrane region" description="Helical" evidence="1">
    <location>
        <begin position="12"/>
        <end position="32"/>
    </location>
</feature>
<sequence>MTLEDTVDRHRLGRACLLVVVPLLAIALWGSIVEPEGGEEPLSAEACLRQEGEAPAWFVEEVLDVGGTQELRANGDWSVVSFVAEGERCAVASALAADLESRGWMLMESGQEGVLTGVKEGGRCPWMALSCTEVGEMVCVVVQVPAPAS</sequence>
<keyword evidence="1" id="KW-0812">Transmembrane</keyword>
<name>A0ABU6J035_9ACTN</name>
<dbReference type="EMBL" id="JAYMFH010000012">
    <property type="protein sequence ID" value="MEC4295373.1"/>
    <property type="molecule type" value="Genomic_DNA"/>
</dbReference>
<evidence type="ECO:0000313" key="3">
    <source>
        <dbReference type="Proteomes" id="UP001343724"/>
    </source>
</evidence>
<dbReference type="Proteomes" id="UP001343724">
    <property type="component" value="Unassembled WGS sequence"/>
</dbReference>
<protein>
    <submittedName>
        <fullName evidence="2">Uncharacterized protein</fullName>
    </submittedName>
</protein>
<evidence type="ECO:0000256" key="1">
    <source>
        <dbReference type="SAM" id="Phobius"/>
    </source>
</evidence>
<reference evidence="2 3" key="1">
    <citation type="submission" date="2024-01" db="EMBL/GenBank/DDBJ databases">
        <title>novel species in genus Adlercreutzia.</title>
        <authorList>
            <person name="Liu X."/>
        </authorList>
    </citation>
    <scope>NUCLEOTIDE SEQUENCE [LARGE SCALE GENOMIC DNA]</scope>
    <source>
        <strain evidence="2 3">R22</strain>
    </source>
</reference>
<keyword evidence="1" id="KW-0472">Membrane</keyword>
<gene>
    <name evidence="2" type="ORF">VJ920_08615</name>
</gene>
<dbReference type="RefSeq" id="WP_326454880.1">
    <property type="nucleotide sequence ID" value="NZ_JAYMFH010000012.1"/>
</dbReference>